<reference evidence="14 15" key="1">
    <citation type="journal article" date="2024" name="Proc. Natl. Acad. Sci. U.S.A.">
        <title>The genetic regulatory architecture and epigenomic basis for age-related changes in rattlesnake venom.</title>
        <authorList>
            <person name="Hogan M.P."/>
            <person name="Holding M.L."/>
            <person name="Nystrom G.S."/>
            <person name="Colston T.J."/>
            <person name="Bartlett D.A."/>
            <person name="Mason A.J."/>
            <person name="Ellsworth S.A."/>
            <person name="Rautsaw R.M."/>
            <person name="Lawrence K.C."/>
            <person name="Strickland J.L."/>
            <person name="He B."/>
            <person name="Fraser P."/>
            <person name="Margres M.J."/>
            <person name="Gilbert D.M."/>
            <person name="Gibbs H.L."/>
            <person name="Parkinson C.L."/>
            <person name="Rokyta D.R."/>
        </authorList>
    </citation>
    <scope>NUCLEOTIDE SEQUENCE [LARGE SCALE GENOMIC DNA]</scope>
    <source>
        <strain evidence="14">DRR0105</strain>
    </source>
</reference>
<name>A0AAW1B7E2_CROAD</name>
<dbReference type="Gene3D" id="3.40.50.2300">
    <property type="match status" value="2"/>
</dbReference>
<evidence type="ECO:0000256" key="10">
    <source>
        <dbReference type="ARBA" id="ARBA00023180"/>
    </source>
</evidence>
<dbReference type="InterPro" id="IPR017978">
    <property type="entry name" value="GPCR_3_C"/>
</dbReference>
<dbReference type="EMBL" id="JAOTOJ010000008">
    <property type="protein sequence ID" value="KAK9398105.1"/>
    <property type="molecule type" value="Genomic_DNA"/>
</dbReference>
<evidence type="ECO:0000256" key="8">
    <source>
        <dbReference type="ARBA" id="ARBA00023136"/>
    </source>
</evidence>
<dbReference type="PANTHER" id="PTHR24061">
    <property type="entry name" value="CALCIUM-SENSING RECEPTOR-RELATED"/>
    <property type="match status" value="1"/>
</dbReference>
<dbReference type="InterPro" id="IPR000068">
    <property type="entry name" value="GPCR_3_Ca_sens_rcpt-rel"/>
</dbReference>
<feature type="transmembrane region" description="Helical" evidence="12">
    <location>
        <begin position="704"/>
        <end position="722"/>
    </location>
</feature>
<evidence type="ECO:0000313" key="15">
    <source>
        <dbReference type="Proteomes" id="UP001474421"/>
    </source>
</evidence>
<keyword evidence="4 12" id="KW-0812">Transmembrane</keyword>
<evidence type="ECO:0000256" key="1">
    <source>
        <dbReference type="ARBA" id="ARBA00004651"/>
    </source>
</evidence>
<keyword evidence="11" id="KW-0807">Transducer</keyword>
<evidence type="ECO:0000256" key="11">
    <source>
        <dbReference type="ARBA" id="ARBA00023224"/>
    </source>
</evidence>
<keyword evidence="15" id="KW-1185">Reference proteome</keyword>
<dbReference type="Proteomes" id="UP001474421">
    <property type="component" value="Unassembled WGS sequence"/>
</dbReference>
<sequence>MKCPATKPLPVPHERYQSGDIFIGGMLSQIMYILSEVYYMEHPLQEISFDLPVMITKFYQHLLALVFCVNEINKDTHLLPNITLGFHIYDSYYDARMVYRNILDLLSKVDWFVPNFQCGVEKNLIAVIGGIGYDVSVDMAVILSIYKIPQITYGSFVPEKKYKTPSFYRIVPNEAHQGLGIIHVLQHFGWTWVGLFIVDDNSGTLFLQSLQSSFSKNGICSDFIERTPKQAYIHNYEDTWEITEKYNLHMMQGKAKVFIVYGETSSFIWLTLMIETVSSLPEELTPGGKVWITTAQIDFALMSFQKGWRLQKFRGAISLTVQSNEVQGFHTFLQGLQPFGTREDTFLKEFWEQSFGCLFTNSTGTLTVNKICTGEEKIESLPGSFFEMPMAAHSYSIYNAMYAAAHALHKIYSSQSKRKAKMGQQDVNLQKLKPWQLHLFLQDISFNNSAADTVFLDKHGEMPTGLEIMNMVVFPNNSFHRLKIGRVNPYTSDGRYLTVDEDKIVWHQGFNQIRPISVCNPSCLPGYRKEKKEGEKFCCYNCVLCPEGKISNQKDMNDCFKCSEDQYPSRHHDHCILKTMIFLSYQDPLGACLASLALFFSLLTLFLLGIFIKHRDTPIVKANNRELTYALLGFLLLCFLCSFLFIGQLGTITCLLQQATFGFIFSAVVSCLLAKNITVVVAFMATKPGSSLRKWVGKRLARGIILSCCLLQAAICIVWLAISPPFPDLDHNTLITEIIIKCNEGSSNMFYFVLGYLGLLSIISFIVAFQTRKLPHSFNEAKFITFSMLIFCAVWFSFIPAYLSIKGKYTVALEIFSILASTFGLLGCIFFPKFYIIVLRPELNSKENLIKMKT</sequence>
<evidence type="ECO:0000256" key="3">
    <source>
        <dbReference type="ARBA" id="ARBA00022475"/>
    </source>
</evidence>
<evidence type="ECO:0000256" key="2">
    <source>
        <dbReference type="ARBA" id="ARBA00007242"/>
    </source>
</evidence>
<accession>A0AAW1B7E2</accession>
<dbReference type="PANTHER" id="PTHR24061:SF599">
    <property type="entry name" value="G-PROTEIN COUPLED RECEPTORS FAMILY 3 PROFILE DOMAIN-CONTAINING PROTEIN"/>
    <property type="match status" value="1"/>
</dbReference>
<proteinExistence type="inferred from homology"/>
<feature type="transmembrane region" description="Helical" evidence="12">
    <location>
        <begin position="815"/>
        <end position="836"/>
    </location>
</feature>
<evidence type="ECO:0000256" key="4">
    <source>
        <dbReference type="ARBA" id="ARBA00022692"/>
    </source>
</evidence>
<dbReference type="PRINTS" id="PR00248">
    <property type="entry name" value="GPCRMGR"/>
</dbReference>
<evidence type="ECO:0000259" key="13">
    <source>
        <dbReference type="PROSITE" id="PS50259"/>
    </source>
</evidence>
<keyword evidence="7" id="KW-0297">G-protein coupled receptor</keyword>
<dbReference type="InterPro" id="IPR038550">
    <property type="entry name" value="GPCR_3_9-Cys_sf"/>
</dbReference>
<feature type="transmembrane region" description="Helical" evidence="12">
    <location>
        <begin position="629"/>
        <end position="649"/>
    </location>
</feature>
<dbReference type="SUPFAM" id="SSF53822">
    <property type="entry name" value="Periplasmic binding protein-like I"/>
    <property type="match status" value="1"/>
</dbReference>
<comment type="caution">
    <text evidence="14">The sequence shown here is derived from an EMBL/GenBank/DDBJ whole genome shotgun (WGS) entry which is preliminary data.</text>
</comment>
<dbReference type="InterPro" id="IPR017979">
    <property type="entry name" value="GPCR_3_CS"/>
</dbReference>
<gene>
    <name evidence="14" type="ORF">NXF25_021466</name>
</gene>
<dbReference type="FunFam" id="3.40.50.2300:FF:000024">
    <property type="entry name" value="Vomeronasal 2, receptor 73"/>
    <property type="match status" value="1"/>
</dbReference>
<comment type="subcellular location">
    <subcellularLocation>
        <location evidence="1">Cell membrane</location>
        <topology evidence="1">Multi-pass membrane protein</topology>
    </subcellularLocation>
</comment>
<dbReference type="InterPro" id="IPR011500">
    <property type="entry name" value="GPCR_3_9-Cys_dom"/>
</dbReference>
<protein>
    <submittedName>
        <fullName evidence="14">Type-2 vomeronasal receptor</fullName>
    </submittedName>
</protein>
<evidence type="ECO:0000256" key="5">
    <source>
        <dbReference type="ARBA" id="ARBA00022729"/>
    </source>
</evidence>
<evidence type="ECO:0000313" key="14">
    <source>
        <dbReference type="EMBL" id="KAK9398105.1"/>
    </source>
</evidence>
<evidence type="ECO:0000256" key="12">
    <source>
        <dbReference type="SAM" id="Phobius"/>
    </source>
</evidence>
<dbReference type="AlphaFoldDB" id="A0AAW1B7E2"/>
<evidence type="ECO:0000256" key="7">
    <source>
        <dbReference type="ARBA" id="ARBA00023040"/>
    </source>
</evidence>
<keyword evidence="3" id="KW-1003">Cell membrane</keyword>
<evidence type="ECO:0000256" key="6">
    <source>
        <dbReference type="ARBA" id="ARBA00022989"/>
    </source>
</evidence>
<feature type="transmembrane region" description="Helical" evidence="12">
    <location>
        <begin position="588"/>
        <end position="608"/>
    </location>
</feature>
<keyword evidence="9 14" id="KW-0675">Receptor</keyword>
<keyword evidence="5" id="KW-0732">Signal</keyword>
<dbReference type="Pfam" id="PF01094">
    <property type="entry name" value="ANF_receptor"/>
    <property type="match status" value="1"/>
</dbReference>
<dbReference type="InterPro" id="IPR028082">
    <property type="entry name" value="Peripla_BP_I"/>
</dbReference>
<keyword evidence="8 12" id="KW-0472">Membrane</keyword>
<dbReference type="InterPro" id="IPR000337">
    <property type="entry name" value="GPCR_3"/>
</dbReference>
<comment type="similarity">
    <text evidence="2">Belongs to the G-protein coupled receptor 3 family.</text>
</comment>
<evidence type="ECO:0000256" key="9">
    <source>
        <dbReference type="ARBA" id="ARBA00023170"/>
    </source>
</evidence>
<dbReference type="Gene3D" id="2.10.50.30">
    <property type="entry name" value="GPCR, family 3, nine cysteines domain"/>
    <property type="match status" value="1"/>
</dbReference>
<keyword evidence="6 12" id="KW-1133">Transmembrane helix</keyword>
<keyword evidence="10" id="KW-0325">Glycoprotein</keyword>
<dbReference type="Pfam" id="PF07562">
    <property type="entry name" value="NCD3G"/>
    <property type="match status" value="1"/>
</dbReference>
<dbReference type="GO" id="GO:0004930">
    <property type="term" value="F:G protein-coupled receptor activity"/>
    <property type="evidence" value="ECO:0007669"/>
    <property type="project" value="UniProtKB-KW"/>
</dbReference>
<dbReference type="InterPro" id="IPR004073">
    <property type="entry name" value="GPCR_3_vmron_rcpt_2"/>
</dbReference>
<feature type="domain" description="G-protein coupled receptors family 3 profile" evidence="13">
    <location>
        <begin position="589"/>
        <end position="853"/>
    </location>
</feature>
<dbReference type="PROSITE" id="PS00981">
    <property type="entry name" value="G_PROTEIN_RECEP_F3_3"/>
    <property type="match status" value="1"/>
</dbReference>
<feature type="transmembrane region" description="Helical" evidence="12">
    <location>
        <begin position="781"/>
        <end position="803"/>
    </location>
</feature>
<dbReference type="PROSITE" id="PS50259">
    <property type="entry name" value="G_PROTEIN_RECEP_F3_4"/>
    <property type="match status" value="1"/>
</dbReference>
<dbReference type="PRINTS" id="PR01535">
    <property type="entry name" value="VOMERONASL2R"/>
</dbReference>
<organism evidence="14 15">
    <name type="scientific">Crotalus adamanteus</name>
    <name type="common">Eastern diamondback rattlesnake</name>
    <dbReference type="NCBI Taxonomy" id="8729"/>
    <lineage>
        <taxon>Eukaryota</taxon>
        <taxon>Metazoa</taxon>
        <taxon>Chordata</taxon>
        <taxon>Craniata</taxon>
        <taxon>Vertebrata</taxon>
        <taxon>Euteleostomi</taxon>
        <taxon>Lepidosauria</taxon>
        <taxon>Squamata</taxon>
        <taxon>Bifurcata</taxon>
        <taxon>Unidentata</taxon>
        <taxon>Episquamata</taxon>
        <taxon>Toxicofera</taxon>
        <taxon>Serpentes</taxon>
        <taxon>Colubroidea</taxon>
        <taxon>Viperidae</taxon>
        <taxon>Crotalinae</taxon>
        <taxon>Crotalus</taxon>
    </lineage>
</organism>
<dbReference type="GO" id="GO:0005886">
    <property type="term" value="C:plasma membrane"/>
    <property type="evidence" value="ECO:0007669"/>
    <property type="project" value="UniProtKB-SubCell"/>
</dbReference>
<dbReference type="InterPro" id="IPR001828">
    <property type="entry name" value="ANF_lig-bd_rcpt"/>
</dbReference>
<dbReference type="FunFam" id="2.10.50.30:FF:000002">
    <property type="entry name" value="Vomeronasal 2 receptor, h1"/>
    <property type="match status" value="1"/>
</dbReference>
<dbReference type="Pfam" id="PF00003">
    <property type="entry name" value="7tm_3"/>
    <property type="match status" value="1"/>
</dbReference>
<feature type="transmembrane region" description="Helical" evidence="12">
    <location>
        <begin position="749"/>
        <end position="769"/>
    </location>
</feature>
<feature type="transmembrane region" description="Helical" evidence="12">
    <location>
        <begin position="661"/>
        <end position="683"/>
    </location>
</feature>